<dbReference type="Pfam" id="PF01243">
    <property type="entry name" value="PNPOx_N"/>
    <property type="match status" value="1"/>
</dbReference>
<gene>
    <name evidence="2" type="ORF">QR46_4679</name>
</gene>
<protein>
    <recommendedName>
        <fullName evidence="1">Pyridoxamine 5'-phosphate oxidase N-terminal domain-containing protein</fullName>
    </recommendedName>
</protein>
<evidence type="ECO:0000313" key="3">
    <source>
        <dbReference type="Proteomes" id="UP000070089"/>
    </source>
</evidence>
<reference evidence="2 3" key="1">
    <citation type="journal article" date="2015" name="Mol. Biochem. Parasitol.">
        <title>Identification of polymorphic genes for use in assemblage B genotyping assays through comparative genomics of multiple assemblage B Giardia duodenalis isolates.</title>
        <authorList>
            <person name="Wielinga C."/>
            <person name="Thompson R.C."/>
            <person name="Monis P."/>
            <person name="Ryan U."/>
        </authorList>
    </citation>
    <scope>NUCLEOTIDE SEQUENCE [LARGE SCALE GENOMIC DNA]</scope>
    <source>
        <strain evidence="2 3">BAH15c1</strain>
    </source>
</reference>
<dbReference type="EMBL" id="JXTI01000200">
    <property type="protein sequence ID" value="KWX11356.1"/>
    <property type="molecule type" value="Genomic_DNA"/>
</dbReference>
<evidence type="ECO:0000313" key="2">
    <source>
        <dbReference type="EMBL" id="KWX11356.1"/>
    </source>
</evidence>
<dbReference type="InterPro" id="IPR012349">
    <property type="entry name" value="Split_barrel_FMN-bd"/>
</dbReference>
<dbReference type="VEuPathDB" id="GiardiaDB:QR46_4679"/>
<sequence length="131" mass="14428">MVDPKLIELNEGAKHIATIAYLNEKGYPDSEPTTVLYSKTLDRLVTAVNKNSAKVKAVTNNPMFTFKIGQPFGDNALVMAKARIIPQGQEPQAFADVWCDQISKYFKGGASDPDMVLLVAEIEGVAWRIKN</sequence>
<dbReference type="SUPFAM" id="SSF50475">
    <property type="entry name" value="FMN-binding split barrel"/>
    <property type="match status" value="1"/>
</dbReference>
<evidence type="ECO:0000259" key="1">
    <source>
        <dbReference type="Pfam" id="PF01243"/>
    </source>
</evidence>
<name>A0A132NMU0_GIAIN</name>
<dbReference type="Proteomes" id="UP000070089">
    <property type="component" value="Unassembled WGS sequence"/>
</dbReference>
<dbReference type="OrthoDB" id="10248405at2759"/>
<dbReference type="AlphaFoldDB" id="A0A132NMU0"/>
<dbReference type="Gene3D" id="2.30.110.10">
    <property type="entry name" value="Electron Transport, Fmn-binding Protein, Chain A"/>
    <property type="match status" value="1"/>
</dbReference>
<dbReference type="InterPro" id="IPR011576">
    <property type="entry name" value="Pyridox_Oxase_N"/>
</dbReference>
<feature type="domain" description="Pyridoxamine 5'-phosphate oxidase N-terminal" evidence="1">
    <location>
        <begin position="15"/>
        <end position="125"/>
    </location>
</feature>
<comment type="caution">
    <text evidence="2">The sequence shown here is derived from an EMBL/GenBank/DDBJ whole genome shotgun (WGS) entry which is preliminary data.</text>
</comment>
<organism evidence="2 3">
    <name type="scientific">Giardia duodenalis assemblage B</name>
    <dbReference type="NCBI Taxonomy" id="1394984"/>
    <lineage>
        <taxon>Eukaryota</taxon>
        <taxon>Metamonada</taxon>
        <taxon>Diplomonadida</taxon>
        <taxon>Hexamitidae</taxon>
        <taxon>Giardiinae</taxon>
        <taxon>Giardia</taxon>
    </lineage>
</organism>
<proteinExistence type="predicted"/>
<accession>A0A132NMU0</accession>